<dbReference type="Gene3D" id="1.10.8.10">
    <property type="entry name" value="DNA helicase RuvA subunit, C-terminal domain"/>
    <property type="match status" value="2"/>
</dbReference>
<keyword evidence="2 5" id="KW-0227">DNA damage</keyword>
<dbReference type="SUPFAM" id="SSF46934">
    <property type="entry name" value="UBA-like"/>
    <property type="match status" value="2"/>
</dbReference>
<evidence type="ECO:0000259" key="7">
    <source>
        <dbReference type="PROSITE" id="PS50030"/>
    </source>
</evidence>
<protein>
    <recommendedName>
        <fullName evidence="5">UV excision repair protein RAD23</fullName>
    </recommendedName>
</protein>
<feature type="domain" description="Ubiquitin-like" evidence="8">
    <location>
        <begin position="1"/>
        <end position="76"/>
    </location>
</feature>
<dbReference type="EMBL" id="CAJVPQ010002486">
    <property type="protein sequence ID" value="CAG8598936.1"/>
    <property type="molecule type" value="Genomic_DNA"/>
</dbReference>
<dbReference type="GO" id="GO:0043130">
    <property type="term" value="F:ubiquitin binding"/>
    <property type="evidence" value="ECO:0007669"/>
    <property type="project" value="UniProtKB-UniRule"/>
</dbReference>
<name>A0A9N9CEX6_9GLOM</name>
<dbReference type="Pfam" id="PF00240">
    <property type="entry name" value="ubiquitin"/>
    <property type="match status" value="1"/>
</dbReference>
<evidence type="ECO:0000313" key="10">
    <source>
        <dbReference type="Proteomes" id="UP000789570"/>
    </source>
</evidence>
<dbReference type="FunFam" id="3.10.20.90:FF:000254">
    <property type="entry name" value="UV excision repair protein Rad23"/>
    <property type="match status" value="1"/>
</dbReference>
<comment type="function">
    <text evidence="5">Multiubiquitin chain receptor involved in modulation of proteasomal degradation. Involved in nucleotide excision repair.</text>
</comment>
<evidence type="ECO:0000256" key="5">
    <source>
        <dbReference type="RuleBase" id="RU367049"/>
    </source>
</evidence>
<comment type="similarity">
    <text evidence="5">Belongs to the RAD23 family.</text>
</comment>
<dbReference type="CDD" id="cd01805">
    <property type="entry name" value="Ubl_Rad23"/>
    <property type="match status" value="1"/>
</dbReference>
<dbReference type="NCBIfam" id="TIGR00601">
    <property type="entry name" value="rad23"/>
    <property type="match status" value="1"/>
</dbReference>
<dbReference type="AlphaFoldDB" id="A0A9N9CEX6"/>
<dbReference type="InterPro" id="IPR015940">
    <property type="entry name" value="UBA"/>
</dbReference>
<dbReference type="InterPro" id="IPR036353">
    <property type="entry name" value="XPC-bd_sf"/>
</dbReference>
<evidence type="ECO:0000256" key="2">
    <source>
        <dbReference type="ARBA" id="ARBA00022763"/>
    </source>
</evidence>
<dbReference type="PRINTS" id="PR01839">
    <property type="entry name" value="RAD23PROTEIN"/>
</dbReference>
<dbReference type="GO" id="GO:0003684">
    <property type="term" value="F:damaged DNA binding"/>
    <property type="evidence" value="ECO:0007669"/>
    <property type="project" value="UniProtKB-UniRule"/>
</dbReference>
<dbReference type="SUPFAM" id="SSF54236">
    <property type="entry name" value="Ubiquitin-like"/>
    <property type="match status" value="1"/>
</dbReference>
<dbReference type="InterPro" id="IPR009060">
    <property type="entry name" value="UBA-like_sf"/>
</dbReference>
<keyword evidence="10" id="KW-1185">Reference proteome</keyword>
<feature type="region of interest" description="Disordered" evidence="6">
    <location>
        <begin position="118"/>
        <end position="147"/>
    </location>
</feature>
<dbReference type="GO" id="GO:0005829">
    <property type="term" value="C:cytosol"/>
    <property type="evidence" value="ECO:0007669"/>
    <property type="project" value="TreeGrafter"/>
</dbReference>
<keyword evidence="4 5" id="KW-0539">Nucleus</keyword>
<dbReference type="GO" id="GO:0006289">
    <property type="term" value="P:nucleotide-excision repair"/>
    <property type="evidence" value="ECO:0007669"/>
    <property type="project" value="UniProtKB-UniRule"/>
</dbReference>
<dbReference type="SUPFAM" id="SSF101238">
    <property type="entry name" value="XPC-binding domain"/>
    <property type="match status" value="1"/>
</dbReference>
<dbReference type="Pfam" id="PF00627">
    <property type="entry name" value="UBA"/>
    <property type="match status" value="2"/>
</dbReference>
<dbReference type="PROSITE" id="PS50053">
    <property type="entry name" value="UBIQUITIN_2"/>
    <property type="match status" value="1"/>
</dbReference>
<dbReference type="PANTHER" id="PTHR10621:SF0">
    <property type="entry name" value="UV EXCISION REPAIR PROTEIN RAD23"/>
    <property type="match status" value="1"/>
</dbReference>
<proteinExistence type="inferred from homology"/>
<comment type="caution">
    <text evidence="9">The sequence shown here is derived from an EMBL/GenBank/DDBJ whole genome shotgun (WGS) entry which is preliminary data.</text>
</comment>
<dbReference type="InterPro" id="IPR029071">
    <property type="entry name" value="Ubiquitin-like_domsf"/>
</dbReference>
<accession>A0A9N9CEX6</accession>
<dbReference type="GO" id="GO:0031593">
    <property type="term" value="F:polyubiquitin modification-dependent protein binding"/>
    <property type="evidence" value="ECO:0007669"/>
    <property type="project" value="UniProtKB-UniRule"/>
</dbReference>
<comment type="subcellular location">
    <subcellularLocation>
        <location evidence="5">Nucleus</location>
    </subcellularLocation>
    <subcellularLocation>
        <location evidence="5">Cytoplasm</location>
    </subcellularLocation>
</comment>
<dbReference type="OrthoDB" id="419317at2759"/>
<reference evidence="9" key="1">
    <citation type="submission" date="2021-06" db="EMBL/GenBank/DDBJ databases">
        <authorList>
            <person name="Kallberg Y."/>
            <person name="Tangrot J."/>
            <person name="Rosling A."/>
        </authorList>
    </citation>
    <scope>NUCLEOTIDE SEQUENCE</scope>
    <source>
        <strain evidence="9">UK204</strain>
    </source>
</reference>
<feature type="compositionally biased region" description="Low complexity" evidence="6">
    <location>
        <begin position="213"/>
        <end position="230"/>
    </location>
</feature>
<feature type="domain" description="UBA" evidence="7">
    <location>
        <begin position="307"/>
        <end position="348"/>
    </location>
</feature>
<dbReference type="GO" id="GO:0070628">
    <property type="term" value="F:proteasome binding"/>
    <property type="evidence" value="ECO:0007669"/>
    <property type="project" value="TreeGrafter"/>
</dbReference>
<gene>
    <name evidence="9" type="ORF">FCALED_LOCUS8491</name>
</gene>
<dbReference type="SMART" id="SM00213">
    <property type="entry name" value="UBQ"/>
    <property type="match status" value="1"/>
</dbReference>
<dbReference type="GO" id="GO:0043161">
    <property type="term" value="P:proteasome-mediated ubiquitin-dependent protein catabolic process"/>
    <property type="evidence" value="ECO:0007669"/>
    <property type="project" value="UniProtKB-UniRule"/>
</dbReference>
<dbReference type="FunFam" id="1.10.8.10:FF:000002">
    <property type="entry name" value="UV excision repair protein RAD23 homolog"/>
    <property type="match status" value="1"/>
</dbReference>
<dbReference type="FunFam" id="1.10.8.10:FF:000003">
    <property type="entry name" value="UV excision repair protein RAD23 homolog"/>
    <property type="match status" value="1"/>
</dbReference>
<feature type="region of interest" description="Disordered" evidence="6">
    <location>
        <begin position="212"/>
        <end position="233"/>
    </location>
</feature>
<dbReference type="Gene3D" id="3.10.20.90">
    <property type="entry name" value="Phosphatidylinositol 3-kinase Catalytic Subunit, Chain A, domain 1"/>
    <property type="match status" value="1"/>
</dbReference>
<sequence>MKITIKTLQQKQFQLDIDTSESILQVKQRIEETQGHAVSFQKLISKGKILNDDKQVSEYSISENDFLVLMVSKPKQSTAPSNSAAASEVASKTNTEATATSSSVPAAIPAPVASAPLITSSTSTTTQDTITTTNVPPTTQPIQPSSTSLWDNASALVTGTDYENAVNNIMEMGFDRDQVAKAMRASFNNPDRAVEYLMTSIPDETTVTEPAATQPTQQVPNPGVTPTTTGSADELAGLRSQPLFQQLRQIVQQNPSMLQPLLQQLGQSNPQFLQLINSNPEYFMRLLQEGEEAGEGNLPPPQYVSVTQDEKEAIDRLEALGFERALAIEAFLACDRNEEMAANYLFDHMNEED</sequence>
<dbReference type="SMART" id="SM00727">
    <property type="entry name" value="STI1"/>
    <property type="match status" value="1"/>
</dbReference>
<dbReference type="InterPro" id="IPR006636">
    <property type="entry name" value="STI1_HS-bd"/>
</dbReference>
<dbReference type="Proteomes" id="UP000789570">
    <property type="component" value="Unassembled WGS sequence"/>
</dbReference>
<dbReference type="InterPro" id="IPR004806">
    <property type="entry name" value="Rad23"/>
</dbReference>
<dbReference type="Pfam" id="PF09280">
    <property type="entry name" value="XPC-binding"/>
    <property type="match status" value="1"/>
</dbReference>
<evidence type="ECO:0000256" key="3">
    <source>
        <dbReference type="ARBA" id="ARBA00023204"/>
    </source>
</evidence>
<dbReference type="SMART" id="SM00165">
    <property type="entry name" value="UBA"/>
    <property type="match status" value="2"/>
</dbReference>
<evidence type="ECO:0000256" key="4">
    <source>
        <dbReference type="ARBA" id="ARBA00023242"/>
    </source>
</evidence>
<evidence type="ECO:0000256" key="1">
    <source>
        <dbReference type="ARBA" id="ARBA00022737"/>
    </source>
</evidence>
<evidence type="ECO:0000313" key="9">
    <source>
        <dbReference type="EMBL" id="CAG8598936.1"/>
    </source>
</evidence>
<dbReference type="GO" id="GO:0005654">
    <property type="term" value="C:nucleoplasm"/>
    <property type="evidence" value="ECO:0007669"/>
    <property type="project" value="TreeGrafter"/>
</dbReference>
<dbReference type="PROSITE" id="PS50030">
    <property type="entry name" value="UBA"/>
    <property type="match status" value="2"/>
</dbReference>
<dbReference type="InterPro" id="IPR000626">
    <property type="entry name" value="Ubiquitin-like_dom"/>
</dbReference>
<keyword evidence="5" id="KW-0963">Cytoplasm</keyword>
<evidence type="ECO:0000256" key="6">
    <source>
        <dbReference type="SAM" id="MobiDB-lite"/>
    </source>
</evidence>
<dbReference type="Gene3D" id="1.10.10.540">
    <property type="entry name" value="XPC-binding domain"/>
    <property type="match status" value="1"/>
</dbReference>
<dbReference type="PANTHER" id="PTHR10621">
    <property type="entry name" value="UV EXCISION REPAIR PROTEIN RAD23"/>
    <property type="match status" value="1"/>
</dbReference>
<keyword evidence="3 5" id="KW-0234">DNA repair</keyword>
<feature type="domain" description="UBA" evidence="7">
    <location>
        <begin position="160"/>
        <end position="200"/>
    </location>
</feature>
<dbReference type="InterPro" id="IPR015360">
    <property type="entry name" value="XPC-bd"/>
</dbReference>
<keyword evidence="1" id="KW-0677">Repeat</keyword>
<organism evidence="9 10">
    <name type="scientific">Funneliformis caledonium</name>
    <dbReference type="NCBI Taxonomy" id="1117310"/>
    <lineage>
        <taxon>Eukaryota</taxon>
        <taxon>Fungi</taxon>
        <taxon>Fungi incertae sedis</taxon>
        <taxon>Mucoromycota</taxon>
        <taxon>Glomeromycotina</taxon>
        <taxon>Glomeromycetes</taxon>
        <taxon>Glomerales</taxon>
        <taxon>Glomeraceae</taxon>
        <taxon>Funneliformis</taxon>
    </lineage>
</organism>
<evidence type="ECO:0000259" key="8">
    <source>
        <dbReference type="PROSITE" id="PS50053"/>
    </source>
</evidence>